<keyword evidence="2" id="KW-1185">Reference proteome</keyword>
<dbReference type="RefSeq" id="XP_002483018.1">
    <property type="nucleotide sequence ID" value="XM_002482973.1"/>
</dbReference>
<sequence length="194" mass="21218">QAVIACVLHKAYYGAETWWLGRTCPGPRQTSNQVGEHLEKLTKAILVGARAVLPPSLHLSAYGALILITHFEDAQNRLLEIADKPADLPAINPLQYAPWHPRESRAPMGRTKEQAAADFTFLCSSLSYGHGKEVFDAEVEAALAGAQAAIICLNNLEVATRLLSPSTGSSQEVFESFYTLAATWPLRERLPHTK</sequence>
<feature type="non-terminal residue" evidence="1">
    <location>
        <position position="194"/>
    </location>
</feature>
<evidence type="ECO:0000313" key="2">
    <source>
        <dbReference type="Proteomes" id="UP000001745"/>
    </source>
</evidence>
<dbReference type="OrthoDB" id="4357294at2759"/>
<dbReference type="InParanoid" id="B8MF15"/>
<dbReference type="AlphaFoldDB" id="B8MF15"/>
<dbReference type="HOGENOM" id="CLU_1405644_0_0_1"/>
<reference evidence="2" key="1">
    <citation type="journal article" date="2015" name="Genome Announc.">
        <title>Genome sequence of the AIDS-associated pathogen Penicillium marneffei (ATCC18224) and its near taxonomic relative Talaromyces stipitatus (ATCC10500).</title>
        <authorList>
            <person name="Nierman W.C."/>
            <person name="Fedorova-Abrams N.D."/>
            <person name="Andrianopoulos A."/>
        </authorList>
    </citation>
    <scope>NUCLEOTIDE SEQUENCE [LARGE SCALE GENOMIC DNA]</scope>
    <source>
        <strain evidence="2">ATCC 10500 / CBS 375.48 / QM 6759 / NRRL 1006</strain>
    </source>
</reference>
<name>B8MF15_TALSN</name>
<dbReference type="Proteomes" id="UP000001745">
    <property type="component" value="Unassembled WGS sequence"/>
</dbReference>
<organism evidence="1 2">
    <name type="scientific">Talaromyces stipitatus (strain ATCC 10500 / CBS 375.48 / QM 6759 / NRRL 1006)</name>
    <name type="common">Penicillium stipitatum</name>
    <dbReference type="NCBI Taxonomy" id="441959"/>
    <lineage>
        <taxon>Eukaryota</taxon>
        <taxon>Fungi</taxon>
        <taxon>Dikarya</taxon>
        <taxon>Ascomycota</taxon>
        <taxon>Pezizomycotina</taxon>
        <taxon>Eurotiomycetes</taxon>
        <taxon>Eurotiomycetidae</taxon>
        <taxon>Eurotiales</taxon>
        <taxon>Trichocomaceae</taxon>
        <taxon>Talaromyces</taxon>
        <taxon>Talaromyces sect. Talaromyces</taxon>
    </lineage>
</organism>
<dbReference type="EMBL" id="EQ962656">
    <property type="protein sequence ID" value="EED15784.1"/>
    <property type="molecule type" value="Genomic_DNA"/>
</dbReference>
<gene>
    <name evidence="1" type="ORF">TSTA_009090</name>
</gene>
<accession>B8MF15</accession>
<feature type="non-terminal residue" evidence="1">
    <location>
        <position position="1"/>
    </location>
</feature>
<proteinExistence type="predicted"/>
<dbReference type="GeneID" id="8100770"/>
<evidence type="ECO:0000313" key="1">
    <source>
        <dbReference type="EMBL" id="EED15784.1"/>
    </source>
</evidence>
<protein>
    <submittedName>
        <fullName evidence="1">Uncharacterized protein</fullName>
    </submittedName>
</protein>
<dbReference type="VEuPathDB" id="FungiDB:TSTA_009090"/>
<dbReference type="PhylomeDB" id="B8MF15"/>